<gene>
    <name evidence="5" type="ORF">CBR_g19343</name>
</gene>
<dbReference type="PANTHER" id="PTHR16193:SF0">
    <property type="entry name" value="TETRATRICOPEPTIDE REPEAT PROTEIN 27"/>
    <property type="match status" value="1"/>
</dbReference>
<dbReference type="Gene3D" id="1.25.40.10">
    <property type="entry name" value="Tetratricopeptide repeat domain"/>
    <property type="match status" value="1"/>
</dbReference>
<dbReference type="PROSITE" id="PS50005">
    <property type="entry name" value="TPR"/>
    <property type="match status" value="1"/>
</dbReference>
<dbReference type="STRING" id="69332.A0A388KXR4"/>
<dbReference type="SUPFAM" id="SSF48452">
    <property type="entry name" value="TPR-like"/>
    <property type="match status" value="1"/>
</dbReference>
<accession>A0A388KXR4</accession>
<keyword evidence="6" id="KW-1185">Reference proteome</keyword>
<evidence type="ECO:0000256" key="1">
    <source>
        <dbReference type="ARBA" id="ARBA00022737"/>
    </source>
</evidence>
<reference evidence="5 6" key="1">
    <citation type="journal article" date="2018" name="Cell">
        <title>The Chara Genome: Secondary Complexity and Implications for Plant Terrestrialization.</title>
        <authorList>
            <person name="Nishiyama T."/>
            <person name="Sakayama H."/>
            <person name="Vries J.D."/>
            <person name="Buschmann H."/>
            <person name="Saint-Marcoux D."/>
            <person name="Ullrich K.K."/>
            <person name="Haas F.B."/>
            <person name="Vanderstraeten L."/>
            <person name="Becker D."/>
            <person name="Lang D."/>
            <person name="Vosolsobe S."/>
            <person name="Rombauts S."/>
            <person name="Wilhelmsson P.K.I."/>
            <person name="Janitza P."/>
            <person name="Kern R."/>
            <person name="Heyl A."/>
            <person name="Rumpler F."/>
            <person name="Villalobos L.I.A.C."/>
            <person name="Clay J.M."/>
            <person name="Skokan R."/>
            <person name="Toyoda A."/>
            <person name="Suzuki Y."/>
            <person name="Kagoshima H."/>
            <person name="Schijlen E."/>
            <person name="Tajeshwar N."/>
            <person name="Catarino B."/>
            <person name="Hetherington A.J."/>
            <person name="Saltykova A."/>
            <person name="Bonnot C."/>
            <person name="Breuninger H."/>
            <person name="Symeonidi A."/>
            <person name="Radhakrishnan G.V."/>
            <person name="Van Nieuwerburgh F."/>
            <person name="Deforce D."/>
            <person name="Chang C."/>
            <person name="Karol K.G."/>
            <person name="Hedrich R."/>
            <person name="Ulvskov P."/>
            <person name="Glockner G."/>
            <person name="Delwiche C.F."/>
            <person name="Petrasek J."/>
            <person name="Van de Peer Y."/>
            <person name="Friml J."/>
            <person name="Beilby M."/>
            <person name="Dolan L."/>
            <person name="Kohara Y."/>
            <person name="Sugano S."/>
            <person name="Fujiyama A."/>
            <person name="Delaux P.-M."/>
            <person name="Quint M."/>
            <person name="TheiBen G."/>
            <person name="Hagemann M."/>
            <person name="Harholt J."/>
            <person name="Dunand C."/>
            <person name="Zachgo S."/>
            <person name="Langdale J."/>
            <person name="Maumus F."/>
            <person name="Straeten D.V.D."/>
            <person name="Gould S.B."/>
            <person name="Rensing S.A."/>
        </authorList>
    </citation>
    <scope>NUCLEOTIDE SEQUENCE [LARGE SCALE GENOMIC DNA]</scope>
    <source>
        <strain evidence="5 6">S276</strain>
    </source>
</reference>
<dbReference type="SMART" id="SM00028">
    <property type="entry name" value="TPR"/>
    <property type="match status" value="4"/>
</dbReference>
<feature type="repeat" description="TPR" evidence="3">
    <location>
        <begin position="543"/>
        <end position="576"/>
    </location>
</feature>
<evidence type="ECO:0000313" key="5">
    <source>
        <dbReference type="EMBL" id="GBG74831.1"/>
    </source>
</evidence>
<organism evidence="5 6">
    <name type="scientific">Chara braunii</name>
    <name type="common">Braun's stonewort</name>
    <dbReference type="NCBI Taxonomy" id="69332"/>
    <lineage>
        <taxon>Eukaryota</taxon>
        <taxon>Viridiplantae</taxon>
        <taxon>Streptophyta</taxon>
        <taxon>Charophyceae</taxon>
        <taxon>Charales</taxon>
        <taxon>Characeae</taxon>
        <taxon>Chara</taxon>
    </lineage>
</organism>
<sequence>MSLFAATATPVACKRDCQEEEEDEGRITSTGDPASQSSGDNASRSAEAVADKWARKELMMDGADLLGKIRLPQYLLLARALLLQEEHTTTGLTAGVGGSVSEGTGAGKRRFCGPYTTSWWIARTLMMHQRVLTDSSPSLVTPMTSAMKQTLVLFGGEDQEGEARASQWWSCCCSAREKKVIRVAALVEAGLMENAYGRVDPARSWFVKAAMACGIDISITGALGFRTRHQVDPKAQMVLKTRSLAINSGGECRNSAPISDDDEDSEIETDHGQGIPEEESKNGREMGGGETSTKVQGHDKEGYGEGMYAEYGSSDVLKAPVLVEQGENGNRPAEVLSEKKGRELTQLRSIEQVVVLAKCVEVRKNSPSDELRNWQMAPYIEALESQRKTTFTVKAACSLLRSRWERERSRTRERSLMLMEELVWWELGEQMVSSGLIGSALRIFEEMELWDSLINCYRLLGKTAQGTALVTERLKVTPDDPRLWCSLGDLTHDDDAYRTAWRVSGQRYVRAQRSLARSAMKRNDFIKAIGHWETALTINPLHADGWFSFGFSAMKAGEDDKALNAFTRSVQLDPDCGEAWNNIAALNMKKKRSNGAFKALQEALKFRRESWQTWENLVQVAIDIRNYSQVPRLYDDDDGDDGDDDDDNDGDDDDDDDYDDDHDEDEDGDGDGDGDDDDDPWALPPNPPPLPAAGLGVSGG</sequence>
<dbReference type="PANTHER" id="PTHR16193">
    <property type="entry name" value="TETRATRICOPEPTIDE REPEAT PROTEIN 27"/>
    <property type="match status" value="1"/>
</dbReference>
<dbReference type="AlphaFoldDB" id="A0A388KXR4"/>
<dbReference type="InterPro" id="IPR019734">
    <property type="entry name" value="TPR_rpt"/>
</dbReference>
<dbReference type="OMA" id="SWWIART"/>
<feature type="region of interest" description="Disordered" evidence="4">
    <location>
        <begin position="1"/>
        <end position="46"/>
    </location>
</feature>
<dbReference type="Gramene" id="GBG74831">
    <property type="protein sequence ID" value="GBG74831"/>
    <property type="gene ID" value="CBR_g19343"/>
</dbReference>
<feature type="compositionally biased region" description="Acidic residues" evidence="4">
    <location>
        <begin position="635"/>
        <end position="680"/>
    </location>
</feature>
<dbReference type="OrthoDB" id="1719824at2759"/>
<name>A0A388KXR4_CHABU</name>
<dbReference type="EMBL" id="BFEA01000211">
    <property type="protein sequence ID" value="GBG74831.1"/>
    <property type="molecule type" value="Genomic_DNA"/>
</dbReference>
<dbReference type="Proteomes" id="UP000265515">
    <property type="component" value="Unassembled WGS sequence"/>
</dbReference>
<dbReference type="InterPro" id="IPR011990">
    <property type="entry name" value="TPR-like_helical_dom_sf"/>
</dbReference>
<dbReference type="InterPro" id="IPR044244">
    <property type="entry name" value="TTC27/Emw1"/>
</dbReference>
<evidence type="ECO:0000256" key="3">
    <source>
        <dbReference type="PROSITE-ProRule" id="PRU00339"/>
    </source>
</evidence>
<evidence type="ECO:0000256" key="2">
    <source>
        <dbReference type="ARBA" id="ARBA00022803"/>
    </source>
</evidence>
<evidence type="ECO:0000256" key="4">
    <source>
        <dbReference type="SAM" id="MobiDB-lite"/>
    </source>
</evidence>
<feature type="compositionally biased region" description="Polar residues" evidence="4">
    <location>
        <begin position="27"/>
        <end position="44"/>
    </location>
</feature>
<keyword evidence="2 3" id="KW-0802">TPR repeat</keyword>
<feature type="compositionally biased region" description="Pro residues" evidence="4">
    <location>
        <begin position="682"/>
        <end position="691"/>
    </location>
</feature>
<comment type="caution">
    <text evidence="5">The sequence shown here is derived from an EMBL/GenBank/DDBJ whole genome shotgun (WGS) entry which is preliminary data.</text>
</comment>
<evidence type="ECO:0000313" key="6">
    <source>
        <dbReference type="Proteomes" id="UP000265515"/>
    </source>
</evidence>
<protein>
    <submittedName>
        <fullName evidence="5">Uncharacterized protein</fullName>
    </submittedName>
</protein>
<proteinExistence type="predicted"/>
<feature type="region of interest" description="Disordered" evidence="4">
    <location>
        <begin position="250"/>
        <end position="302"/>
    </location>
</feature>
<feature type="region of interest" description="Disordered" evidence="4">
    <location>
        <begin position="631"/>
        <end position="700"/>
    </location>
</feature>
<keyword evidence="1" id="KW-0677">Repeat</keyword>